<dbReference type="InterPro" id="IPR032675">
    <property type="entry name" value="LRR_dom_sf"/>
</dbReference>
<organism evidence="10 11">
    <name type="scientific">Arabidopsis thaliana</name>
    <name type="common">Mouse-ear cress</name>
    <dbReference type="NCBI Taxonomy" id="3702"/>
    <lineage>
        <taxon>Eukaryota</taxon>
        <taxon>Viridiplantae</taxon>
        <taxon>Streptophyta</taxon>
        <taxon>Embryophyta</taxon>
        <taxon>Tracheophyta</taxon>
        <taxon>Spermatophyta</taxon>
        <taxon>Magnoliopsida</taxon>
        <taxon>eudicotyledons</taxon>
        <taxon>Gunneridae</taxon>
        <taxon>Pentapetalae</taxon>
        <taxon>rosids</taxon>
        <taxon>malvids</taxon>
        <taxon>Brassicales</taxon>
        <taxon>Brassicaceae</taxon>
        <taxon>Camelineae</taxon>
        <taxon>Arabidopsis</taxon>
    </lineage>
</organism>
<dbReference type="SUPFAM" id="SSF52540">
    <property type="entry name" value="P-loop containing nucleoside triphosphate hydrolases"/>
    <property type="match status" value="1"/>
</dbReference>
<dbReference type="EMBL" id="CACRSJ010000106">
    <property type="protein sequence ID" value="VYS56215.1"/>
    <property type="molecule type" value="Genomic_DNA"/>
</dbReference>
<dbReference type="Pfam" id="PF23282">
    <property type="entry name" value="WHD_ROQ1"/>
    <property type="match status" value="1"/>
</dbReference>
<evidence type="ECO:0000256" key="6">
    <source>
        <dbReference type="ARBA" id="ARBA00023027"/>
    </source>
</evidence>
<sequence length="1110" mass="124578">MDSSFPPTTFTVAIGFFTLLGTLFFMLHGKFRFRQNNEAVNSSSLSLPSPSSASLPRICMHDVFPSFHGPDVRKAFLGHILKEFRSKGIDPFIDNNIDRSKSIGPELIKAIKGSRIAIVMLSKNYASSTWCLNELVEIIKCRGEMSLTVMAVFYEVDPSHVKKQTGDFGKVFSNTCKGKTKENIEIWRQALAEVGQIAGYDSGNWPTETEMIEHIATNVSKKLFNSTPSRDFDGFTGMGSHMMKIERILGRDLDEVKMIGIWGPSGIGKSTIARCLFNQKSHSFDLSVFMENVKAIYTLPISSDDYREKLHLQEKFMSLIINEKDIKITHLRAAQERLNDKRVLVVLDDVDRSVQLEAMAKESSWFGPGSQIIITTQNLKLLKAHGINNIYKVDFPSNNEALQIFCMHAFEQKSPKEGFEMLAWEVTLLAGNLPLGLRVMGSFFRRMRMEEWIEELPSLRNSLNGDIEKTLKFSYDALGEEEKLLFLHLACFLNTDGVERVEYYLSNTFNIKQGLRVLVEKSLISISGDRIEIHNLLLQLGRKIVRDQSKDEPGKRQFLIDDGDVCEVLSDDTAGSKSVIGIDLTLSDPEEELSVSERAFERMSNLQFLKIYGDRNGLCFPQNLNSISRKLVSLVWRHFPMTCLPCNFNPKNLVNLNMTRSKLETLWEGNHQLGNLKWMDLSYSVNLRKLPDFSKATNLELLILDHCSSLVELPSSIGNATKLEELDLGCCSSLVKLPSSLGNAVNLKVLRLWGCSSLVELPSSIGNAAKLRDLVLRECSSLVELPFSIGKLHNLRYMDLEGCSKLKVIPTNINMKSLEVLIFSNCSVLKTFPEMSTNIKCLKLDGTAVEEVPLGIRSWSHLDELHMSYCENFKDSPHALDSITDLHLTDTEIQELGPWIKGFSRLSRLVLNGMQKLVSLPQLPDSLLFLDAENCKSLERLDGSFCNPDIRLNFLNCFKLNQEAKDLIIQTSNRSAAILPGGEVPAYFSDRATGGTITVKLSESPPHTSFKFKLGIVLIDKADDALRGSHRMYAWYKIIDNQNGLVTTARPVSHALPPAVTGHLYTFEIEVDVTSNNLSFELQAGSTSWDIKECGILQLSQVCHVDGISD</sequence>
<evidence type="ECO:0000256" key="1">
    <source>
        <dbReference type="ARBA" id="ARBA00011982"/>
    </source>
</evidence>
<dbReference type="ExpressionAtlas" id="A0A654F5F2">
    <property type="expression patterns" value="baseline and differential"/>
</dbReference>
<dbReference type="InterPro" id="IPR035897">
    <property type="entry name" value="Toll_tir_struct_dom_sf"/>
</dbReference>
<dbReference type="FunFam" id="3.80.10.10:FF:000845">
    <property type="entry name" value="Disease resistance protein (TIR-NBS-LRR class)"/>
    <property type="match status" value="1"/>
</dbReference>
<keyword evidence="2" id="KW-0433">Leucine-rich repeat</keyword>
<dbReference type="PANTHER" id="PTHR11017:SF333">
    <property type="entry name" value="ADP-RIBOSYL CYCLASE_CYCLIC ADP-RIBOSE HYDROLASE-RELATED"/>
    <property type="match status" value="1"/>
</dbReference>
<dbReference type="Proteomes" id="UP000426265">
    <property type="component" value="Unassembled WGS sequence"/>
</dbReference>
<dbReference type="InterPro" id="IPR044974">
    <property type="entry name" value="Disease_R_plants"/>
</dbReference>
<dbReference type="Gene3D" id="3.40.50.300">
    <property type="entry name" value="P-loop containing nucleotide triphosphate hydrolases"/>
    <property type="match status" value="1"/>
</dbReference>
<dbReference type="AlphaFoldDB" id="A0A654F5F2"/>
<dbReference type="Gene3D" id="3.80.10.10">
    <property type="entry name" value="Ribonuclease Inhibitor"/>
    <property type="match status" value="3"/>
</dbReference>
<gene>
    <name evidence="10" type="ORF">AN1_LOCUS11669</name>
</gene>
<dbReference type="FunFam" id="3.40.50.300:FF:001002">
    <property type="entry name" value="Disease resistance protein (TIR-NBS-LRR class)"/>
    <property type="match status" value="1"/>
</dbReference>
<dbReference type="PANTHER" id="PTHR11017">
    <property type="entry name" value="LEUCINE-RICH REPEAT-CONTAINING PROTEIN"/>
    <property type="match status" value="1"/>
</dbReference>
<keyword evidence="6" id="KW-0520">NAD</keyword>
<evidence type="ECO:0000256" key="4">
    <source>
        <dbReference type="ARBA" id="ARBA00022801"/>
    </source>
</evidence>
<comment type="catalytic activity">
    <reaction evidence="7">
        <text>NAD(+) + H2O = ADP-D-ribose + nicotinamide + H(+)</text>
        <dbReference type="Rhea" id="RHEA:16301"/>
        <dbReference type="ChEBI" id="CHEBI:15377"/>
        <dbReference type="ChEBI" id="CHEBI:15378"/>
        <dbReference type="ChEBI" id="CHEBI:17154"/>
        <dbReference type="ChEBI" id="CHEBI:57540"/>
        <dbReference type="ChEBI" id="CHEBI:57967"/>
        <dbReference type="EC" id="3.2.2.6"/>
    </reaction>
    <physiologicalReaction direction="left-to-right" evidence="7">
        <dbReference type="Rhea" id="RHEA:16302"/>
    </physiologicalReaction>
</comment>
<evidence type="ECO:0000259" key="9">
    <source>
        <dbReference type="PROSITE" id="PS50104"/>
    </source>
</evidence>
<dbReference type="InterPro" id="IPR002182">
    <property type="entry name" value="NB-ARC"/>
</dbReference>
<dbReference type="Gene3D" id="1.10.8.430">
    <property type="entry name" value="Helical domain of apoptotic protease-activating factors"/>
    <property type="match status" value="1"/>
</dbReference>
<dbReference type="PROSITE" id="PS50104">
    <property type="entry name" value="TIR"/>
    <property type="match status" value="1"/>
</dbReference>
<dbReference type="InterPro" id="IPR058192">
    <property type="entry name" value="WHD_ROQ1-like"/>
</dbReference>
<dbReference type="FunFam" id="3.40.50.10140:FF:000007">
    <property type="entry name" value="Disease resistance protein (TIR-NBS-LRR class)"/>
    <property type="match status" value="1"/>
</dbReference>
<dbReference type="InterPro" id="IPR011713">
    <property type="entry name" value="Leu-rich_rpt_3"/>
</dbReference>
<dbReference type="InterPro" id="IPR027417">
    <property type="entry name" value="P-loop_NTPase"/>
</dbReference>
<keyword evidence="4" id="KW-0378">Hydrolase</keyword>
<dbReference type="SUPFAM" id="SSF52058">
    <property type="entry name" value="L domain-like"/>
    <property type="match status" value="1"/>
</dbReference>
<dbReference type="SUPFAM" id="SSF46785">
    <property type="entry name" value="Winged helix' DNA-binding domain"/>
    <property type="match status" value="1"/>
</dbReference>
<dbReference type="SMART" id="SM00255">
    <property type="entry name" value="TIR"/>
    <property type="match status" value="1"/>
</dbReference>
<feature type="domain" description="TIR" evidence="9">
    <location>
        <begin position="59"/>
        <end position="223"/>
    </location>
</feature>
<dbReference type="Pfam" id="PF07725">
    <property type="entry name" value="LRR_3"/>
    <property type="match status" value="1"/>
</dbReference>
<dbReference type="GO" id="GO:0007165">
    <property type="term" value="P:signal transduction"/>
    <property type="evidence" value="ECO:0007669"/>
    <property type="project" value="InterPro"/>
</dbReference>
<keyword evidence="8" id="KW-1133">Transmembrane helix</keyword>
<dbReference type="GO" id="GO:0043531">
    <property type="term" value="F:ADP binding"/>
    <property type="evidence" value="ECO:0007669"/>
    <property type="project" value="InterPro"/>
</dbReference>
<dbReference type="Pfam" id="PF01582">
    <property type="entry name" value="TIR"/>
    <property type="match status" value="1"/>
</dbReference>
<dbReference type="PRINTS" id="PR00364">
    <property type="entry name" value="DISEASERSIST"/>
</dbReference>
<name>A0A654F5F2_ARATH</name>
<dbReference type="Gene3D" id="3.40.50.10140">
    <property type="entry name" value="Toll/interleukin-1 receptor homology (TIR) domain"/>
    <property type="match status" value="1"/>
</dbReference>
<keyword evidence="8" id="KW-0812">Transmembrane</keyword>
<evidence type="ECO:0000256" key="7">
    <source>
        <dbReference type="ARBA" id="ARBA00047304"/>
    </source>
</evidence>
<feature type="transmembrane region" description="Helical" evidence="8">
    <location>
        <begin position="6"/>
        <end position="27"/>
    </location>
</feature>
<keyword evidence="5" id="KW-0611">Plant defense</keyword>
<evidence type="ECO:0000256" key="3">
    <source>
        <dbReference type="ARBA" id="ARBA00022737"/>
    </source>
</evidence>
<dbReference type="InterPro" id="IPR000157">
    <property type="entry name" value="TIR_dom"/>
</dbReference>
<dbReference type="GO" id="GO:0061809">
    <property type="term" value="F:NAD+ nucleosidase activity, cyclic ADP-ribose generating"/>
    <property type="evidence" value="ECO:0007669"/>
    <property type="project" value="UniProtKB-EC"/>
</dbReference>
<dbReference type="Pfam" id="PF00931">
    <property type="entry name" value="NB-ARC"/>
    <property type="match status" value="1"/>
</dbReference>
<dbReference type="InterPro" id="IPR036390">
    <property type="entry name" value="WH_DNA-bd_sf"/>
</dbReference>
<evidence type="ECO:0000313" key="11">
    <source>
        <dbReference type="Proteomes" id="UP000426265"/>
    </source>
</evidence>
<keyword evidence="3" id="KW-0677">Repeat</keyword>
<proteinExistence type="predicted"/>
<evidence type="ECO:0000313" key="10">
    <source>
        <dbReference type="EMBL" id="VYS56215.1"/>
    </source>
</evidence>
<evidence type="ECO:0000256" key="2">
    <source>
        <dbReference type="ARBA" id="ARBA00022614"/>
    </source>
</evidence>
<dbReference type="SUPFAM" id="SSF52200">
    <property type="entry name" value="Toll/Interleukin receptor TIR domain"/>
    <property type="match status" value="1"/>
</dbReference>
<evidence type="ECO:0000256" key="5">
    <source>
        <dbReference type="ARBA" id="ARBA00022821"/>
    </source>
</evidence>
<dbReference type="GO" id="GO:0006952">
    <property type="term" value="P:defense response"/>
    <property type="evidence" value="ECO:0007669"/>
    <property type="project" value="UniProtKB-KW"/>
</dbReference>
<evidence type="ECO:0000256" key="8">
    <source>
        <dbReference type="SAM" id="Phobius"/>
    </source>
</evidence>
<reference evidence="10 11" key="1">
    <citation type="submission" date="2019-11" db="EMBL/GenBank/DDBJ databases">
        <authorList>
            <person name="Jiao W.-B."/>
            <person name="Schneeberger K."/>
        </authorList>
    </citation>
    <scope>NUCLEOTIDE SEQUENCE [LARGE SCALE GENOMIC DNA]</scope>
    <source>
        <strain evidence="11">cv. An-1</strain>
    </source>
</reference>
<dbReference type="EC" id="3.2.2.6" evidence="1"/>
<dbReference type="InterPro" id="IPR042197">
    <property type="entry name" value="Apaf_helical"/>
</dbReference>
<protein>
    <recommendedName>
        <fullName evidence="1">ADP-ribosyl cyclase/cyclic ADP-ribose hydrolase</fullName>
        <ecNumber evidence="1">3.2.2.6</ecNumber>
    </recommendedName>
</protein>
<keyword evidence="8" id="KW-0472">Membrane</keyword>
<dbReference type="FunFam" id="1.10.8.430:FF:000002">
    <property type="entry name" value="Disease resistance protein (TIR-NBS-LRR class)"/>
    <property type="match status" value="1"/>
</dbReference>
<accession>A0A654F5F2</accession>